<dbReference type="PANTHER" id="PTHR43420">
    <property type="entry name" value="ACETYLTRANSFERASE"/>
    <property type="match status" value="1"/>
</dbReference>
<dbReference type="RefSeq" id="WP_377906253.1">
    <property type="nucleotide sequence ID" value="NZ_JBHRZS010000007.1"/>
</dbReference>
<dbReference type="PROSITE" id="PS51186">
    <property type="entry name" value="GNAT"/>
    <property type="match status" value="1"/>
</dbReference>
<keyword evidence="2 4" id="KW-0012">Acyltransferase</keyword>
<comment type="caution">
    <text evidence="4">The sequence shown here is derived from an EMBL/GenBank/DDBJ whole genome shotgun (WGS) entry which is preliminary data.</text>
</comment>
<dbReference type="GO" id="GO:0016746">
    <property type="term" value="F:acyltransferase activity"/>
    <property type="evidence" value="ECO:0007669"/>
    <property type="project" value="UniProtKB-KW"/>
</dbReference>
<sequence>MITALPFDSNIFNYPVGKIVVEDKWDEQDFLKTVKDFQLVYIFSSKALDISSPSIQHVDTKVTFQKSLESIEKVNGIESYKSDEFSERLEELAYLSGTFSRFKTDTRLKNGEFQKLYKQWIIKAIESKQVLVGINMEGMITYSLEKEHAKIGLIAVSESHQGLGVGKKLVRAAEYICQLEGAQEMQIPTQESNIPACKLYESLGYHVAEKVYIYHWYKD</sequence>
<dbReference type="Gene3D" id="3.40.630.30">
    <property type="match status" value="1"/>
</dbReference>
<evidence type="ECO:0000256" key="1">
    <source>
        <dbReference type="ARBA" id="ARBA00022679"/>
    </source>
</evidence>
<dbReference type="PANTHER" id="PTHR43420:SF12">
    <property type="entry name" value="N-ACETYLTRANSFERASE DOMAIN-CONTAINING PROTEIN"/>
    <property type="match status" value="1"/>
</dbReference>
<evidence type="ECO:0000259" key="3">
    <source>
        <dbReference type="PROSITE" id="PS51186"/>
    </source>
</evidence>
<protein>
    <submittedName>
        <fullName evidence="4">GNAT family N-acetyltransferase</fullName>
        <ecNumber evidence="4">2.3.1.-</ecNumber>
    </submittedName>
</protein>
<dbReference type="CDD" id="cd04301">
    <property type="entry name" value="NAT_SF"/>
    <property type="match status" value="1"/>
</dbReference>
<name>A0ABV8AVB6_9BACT</name>
<dbReference type="SUPFAM" id="SSF55729">
    <property type="entry name" value="Acyl-CoA N-acyltransferases (Nat)"/>
    <property type="match status" value="1"/>
</dbReference>
<dbReference type="InterPro" id="IPR000182">
    <property type="entry name" value="GNAT_dom"/>
</dbReference>
<evidence type="ECO:0000313" key="4">
    <source>
        <dbReference type="EMBL" id="MFC3880905.1"/>
    </source>
</evidence>
<keyword evidence="1 4" id="KW-0808">Transferase</keyword>
<dbReference type="InterPro" id="IPR016181">
    <property type="entry name" value="Acyl_CoA_acyltransferase"/>
</dbReference>
<dbReference type="EC" id="2.3.1.-" evidence="4"/>
<dbReference type="EMBL" id="JBHRZS010000007">
    <property type="protein sequence ID" value="MFC3880905.1"/>
    <property type="molecule type" value="Genomic_DNA"/>
</dbReference>
<feature type="domain" description="N-acetyltransferase" evidence="3">
    <location>
        <begin position="138"/>
        <end position="219"/>
    </location>
</feature>
<dbReference type="Proteomes" id="UP001595805">
    <property type="component" value="Unassembled WGS sequence"/>
</dbReference>
<evidence type="ECO:0000256" key="2">
    <source>
        <dbReference type="ARBA" id="ARBA00023315"/>
    </source>
</evidence>
<proteinExistence type="predicted"/>
<reference evidence="5" key="1">
    <citation type="journal article" date="2019" name="Int. J. Syst. Evol. Microbiol.">
        <title>The Global Catalogue of Microorganisms (GCM) 10K type strain sequencing project: providing services to taxonomists for standard genome sequencing and annotation.</title>
        <authorList>
            <consortium name="The Broad Institute Genomics Platform"/>
            <consortium name="The Broad Institute Genome Sequencing Center for Infectious Disease"/>
            <person name="Wu L."/>
            <person name="Ma J."/>
        </authorList>
    </citation>
    <scope>NUCLEOTIDE SEQUENCE [LARGE SCALE GENOMIC DNA]</scope>
    <source>
        <strain evidence="5">CCUG 60523</strain>
    </source>
</reference>
<gene>
    <name evidence="4" type="ORF">ACFOSV_11985</name>
</gene>
<dbReference type="Pfam" id="PF00583">
    <property type="entry name" value="Acetyltransf_1"/>
    <property type="match status" value="1"/>
</dbReference>
<evidence type="ECO:0000313" key="5">
    <source>
        <dbReference type="Proteomes" id="UP001595805"/>
    </source>
</evidence>
<keyword evidence="5" id="KW-1185">Reference proteome</keyword>
<accession>A0ABV8AVB6</accession>
<dbReference type="InterPro" id="IPR050680">
    <property type="entry name" value="YpeA/RimI_acetyltransf"/>
</dbReference>
<organism evidence="4 5">
    <name type="scientific">Algoriphagus namhaensis</name>
    <dbReference type="NCBI Taxonomy" id="915353"/>
    <lineage>
        <taxon>Bacteria</taxon>
        <taxon>Pseudomonadati</taxon>
        <taxon>Bacteroidota</taxon>
        <taxon>Cytophagia</taxon>
        <taxon>Cytophagales</taxon>
        <taxon>Cyclobacteriaceae</taxon>
        <taxon>Algoriphagus</taxon>
    </lineage>
</organism>